<dbReference type="PROSITE" id="PS51746">
    <property type="entry name" value="PPM_2"/>
    <property type="match status" value="1"/>
</dbReference>
<feature type="domain" description="PPM-type phosphatase" evidence="1">
    <location>
        <begin position="30"/>
        <end position="299"/>
    </location>
</feature>
<dbReference type="SMART" id="SM00331">
    <property type="entry name" value="PP2C_SIG"/>
    <property type="match status" value="1"/>
</dbReference>
<dbReference type="InterPro" id="IPR015655">
    <property type="entry name" value="PP2C"/>
</dbReference>
<proteinExistence type="predicted"/>
<dbReference type="Gene3D" id="3.60.40.10">
    <property type="entry name" value="PPM-type phosphatase domain"/>
    <property type="match status" value="1"/>
</dbReference>
<dbReference type="InterPro" id="IPR001932">
    <property type="entry name" value="PPM-type_phosphatase-like_dom"/>
</dbReference>
<dbReference type="SUPFAM" id="SSF81606">
    <property type="entry name" value="PP2C-like"/>
    <property type="match status" value="1"/>
</dbReference>
<dbReference type="InterPro" id="IPR036457">
    <property type="entry name" value="PPM-type-like_dom_sf"/>
</dbReference>
<dbReference type="Pfam" id="PF00481">
    <property type="entry name" value="PP2C"/>
    <property type="match status" value="1"/>
</dbReference>
<evidence type="ECO:0000313" key="2">
    <source>
        <dbReference type="Proteomes" id="UP000887540"/>
    </source>
</evidence>
<keyword evidence="2" id="KW-1185">Reference proteome</keyword>
<dbReference type="PANTHER" id="PTHR13832:SF863">
    <property type="entry name" value="PPM-TYPE PHOSPHATASE DOMAIN-CONTAINING PROTEIN"/>
    <property type="match status" value="1"/>
</dbReference>
<dbReference type="Proteomes" id="UP000887540">
    <property type="component" value="Unplaced"/>
</dbReference>
<dbReference type="GO" id="GO:0004722">
    <property type="term" value="F:protein serine/threonine phosphatase activity"/>
    <property type="evidence" value="ECO:0007669"/>
    <property type="project" value="InterPro"/>
</dbReference>
<dbReference type="SMART" id="SM00332">
    <property type="entry name" value="PP2Cc"/>
    <property type="match status" value="1"/>
</dbReference>
<sequence>MVSVAQNPTYDMPGKDEKPREINATKFGLRYAVGARQGRRPHMEDYHFEQVGLSNDPPLNEWSFFSIHDGHGGSDAARFTARHMLDELLPGLDQIALHVDRMGSEKEIESVYKSACLKMDKRLRQDNATDNSSGCTTICATTTPNSIIIANLGDSRALLSYRNGKYIATKDHKPTSPTERKRIKEAGSAVINGRVAANLALSRALGDFEFKDVPGLPPTKQPVSAEPDVYILERNPGNDEFLILASDGIFDVFENDELQQYIRKLLKSSRNLEDVVNEVLEETFLRGSLDNMTFILIVFN</sequence>
<protein>
    <submittedName>
        <fullName evidence="3">PPM-type phosphatase domain-containing protein</fullName>
    </submittedName>
</protein>
<evidence type="ECO:0000259" key="1">
    <source>
        <dbReference type="PROSITE" id="PS51746"/>
    </source>
</evidence>
<evidence type="ECO:0000313" key="3">
    <source>
        <dbReference type="WBParaSite" id="ACRNAN_scaffold1504.g8603.t1"/>
    </source>
</evidence>
<dbReference type="AlphaFoldDB" id="A0A914CV43"/>
<dbReference type="WBParaSite" id="ACRNAN_scaffold1504.g8603.t1">
    <property type="protein sequence ID" value="ACRNAN_scaffold1504.g8603.t1"/>
    <property type="gene ID" value="ACRNAN_scaffold1504.g8603"/>
</dbReference>
<dbReference type="CDD" id="cd00143">
    <property type="entry name" value="PP2Cc"/>
    <property type="match status" value="1"/>
</dbReference>
<accession>A0A914CV43</accession>
<organism evidence="2 3">
    <name type="scientific">Acrobeloides nanus</name>
    <dbReference type="NCBI Taxonomy" id="290746"/>
    <lineage>
        <taxon>Eukaryota</taxon>
        <taxon>Metazoa</taxon>
        <taxon>Ecdysozoa</taxon>
        <taxon>Nematoda</taxon>
        <taxon>Chromadorea</taxon>
        <taxon>Rhabditida</taxon>
        <taxon>Tylenchina</taxon>
        <taxon>Cephalobomorpha</taxon>
        <taxon>Cephaloboidea</taxon>
        <taxon>Cephalobidae</taxon>
        <taxon>Acrobeloides</taxon>
    </lineage>
</organism>
<dbReference type="PANTHER" id="PTHR13832">
    <property type="entry name" value="PROTEIN PHOSPHATASE 2C"/>
    <property type="match status" value="1"/>
</dbReference>
<name>A0A914CV43_9BILA</name>
<reference evidence="3" key="1">
    <citation type="submission" date="2022-11" db="UniProtKB">
        <authorList>
            <consortium name="WormBaseParasite"/>
        </authorList>
    </citation>
    <scope>IDENTIFICATION</scope>
</reference>